<reference evidence="6" key="3">
    <citation type="journal article" date="2005" name="Nature">
        <title>The map-based sequence of the rice genome.</title>
        <authorList>
            <consortium name="International rice genome sequencing project (IRGSP)"/>
            <person name="Matsumoto T."/>
            <person name="Wu J."/>
            <person name="Kanamori H."/>
            <person name="Katayose Y."/>
            <person name="Fujisawa M."/>
            <person name="Namiki N."/>
            <person name="Mizuno H."/>
            <person name="Yamamoto K."/>
            <person name="Antonio B.A."/>
            <person name="Baba T."/>
            <person name="Sakata K."/>
            <person name="Nagamura Y."/>
            <person name="Aoki H."/>
            <person name="Arikawa K."/>
            <person name="Arita K."/>
            <person name="Bito T."/>
            <person name="Chiden Y."/>
            <person name="Fujitsuka N."/>
            <person name="Fukunaka R."/>
            <person name="Hamada M."/>
            <person name="Harada C."/>
            <person name="Hayashi A."/>
            <person name="Hijishita S."/>
            <person name="Honda M."/>
            <person name="Hosokawa S."/>
            <person name="Ichikawa Y."/>
            <person name="Idonuma A."/>
            <person name="Iijima M."/>
            <person name="Ikeda M."/>
            <person name="Ikeno M."/>
            <person name="Ito K."/>
            <person name="Ito S."/>
            <person name="Ito T."/>
            <person name="Ito Y."/>
            <person name="Ito Y."/>
            <person name="Iwabuchi A."/>
            <person name="Kamiya K."/>
            <person name="Karasawa W."/>
            <person name="Kurita K."/>
            <person name="Katagiri S."/>
            <person name="Kikuta A."/>
            <person name="Kobayashi H."/>
            <person name="Kobayashi N."/>
            <person name="Machita K."/>
            <person name="Maehara T."/>
            <person name="Masukawa M."/>
            <person name="Mizubayashi T."/>
            <person name="Mukai Y."/>
            <person name="Nagasaki H."/>
            <person name="Nagata Y."/>
            <person name="Naito S."/>
            <person name="Nakashima M."/>
            <person name="Nakama Y."/>
            <person name="Nakamichi Y."/>
            <person name="Nakamura M."/>
            <person name="Meguro A."/>
            <person name="Negishi M."/>
            <person name="Ohta I."/>
            <person name="Ohta T."/>
            <person name="Okamoto M."/>
            <person name="Ono N."/>
            <person name="Saji S."/>
            <person name="Sakaguchi M."/>
            <person name="Sakai K."/>
            <person name="Shibata M."/>
            <person name="Shimokawa T."/>
            <person name="Song J."/>
            <person name="Takazaki Y."/>
            <person name="Terasawa K."/>
            <person name="Tsugane M."/>
            <person name="Tsuji K."/>
            <person name="Ueda S."/>
            <person name="Waki K."/>
            <person name="Yamagata H."/>
            <person name="Yamamoto M."/>
            <person name="Yamamoto S."/>
            <person name="Yamane H."/>
            <person name="Yoshiki S."/>
            <person name="Yoshihara R."/>
            <person name="Yukawa K."/>
            <person name="Zhong H."/>
            <person name="Yano M."/>
            <person name="Yuan Q."/>
            <person name="Ouyang S."/>
            <person name="Liu J."/>
            <person name="Jones K.M."/>
            <person name="Gansberger K."/>
            <person name="Moffat K."/>
            <person name="Hill J."/>
            <person name="Bera J."/>
            <person name="Fadrosh D."/>
            <person name="Jin S."/>
            <person name="Johri S."/>
            <person name="Kim M."/>
            <person name="Overton L."/>
            <person name="Reardon M."/>
            <person name="Tsitrin T."/>
            <person name="Vuong H."/>
            <person name="Weaver B."/>
            <person name="Ciecko A."/>
            <person name="Tallon L."/>
            <person name="Jackson J."/>
            <person name="Pai G."/>
            <person name="Aken S.V."/>
            <person name="Utterback T."/>
            <person name="Reidmuller S."/>
            <person name="Feldblyum T."/>
            <person name="Hsiao J."/>
            <person name="Zismann V."/>
            <person name="Iobst S."/>
            <person name="de Vazeille A.R."/>
            <person name="Buell C.R."/>
            <person name="Ying K."/>
            <person name="Li Y."/>
            <person name="Lu T."/>
            <person name="Huang Y."/>
            <person name="Zhao Q."/>
            <person name="Feng Q."/>
            <person name="Zhang L."/>
            <person name="Zhu J."/>
            <person name="Weng Q."/>
            <person name="Mu J."/>
            <person name="Lu Y."/>
            <person name="Fan D."/>
            <person name="Liu Y."/>
            <person name="Guan J."/>
            <person name="Zhang Y."/>
            <person name="Yu S."/>
            <person name="Liu X."/>
            <person name="Zhang Y."/>
            <person name="Hong G."/>
            <person name="Han B."/>
            <person name="Choisne N."/>
            <person name="Demange N."/>
            <person name="Orjeda G."/>
            <person name="Samain S."/>
            <person name="Cattolico L."/>
            <person name="Pelletier E."/>
            <person name="Couloux A."/>
            <person name="Segurens B."/>
            <person name="Wincker P."/>
            <person name="D'Hont A."/>
            <person name="Scarpelli C."/>
            <person name="Weissenbach J."/>
            <person name="Salanoubat M."/>
            <person name="Quetier F."/>
            <person name="Yu Y."/>
            <person name="Kim H.R."/>
            <person name="Rambo T."/>
            <person name="Currie J."/>
            <person name="Collura K."/>
            <person name="Luo M."/>
            <person name="Yang T."/>
            <person name="Ammiraju J.S.S."/>
            <person name="Engler F."/>
            <person name="Soderlund C."/>
            <person name="Wing R.A."/>
            <person name="Palmer L.E."/>
            <person name="de la Bastide M."/>
            <person name="Spiegel L."/>
            <person name="Nascimento L."/>
            <person name="Zutavern T."/>
            <person name="O'Shaughnessy A."/>
            <person name="Dike S."/>
            <person name="Dedhia N."/>
            <person name="Preston R."/>
            <person name="Balija V."/>
            <person name="McCombie W.R."/>
            <person name="Chow T."/>
            <person name="Chen H."/>
            <person name="Chung M."/>
            <person name="Chen C."/>
            <person name="Shaw J."/>
            <person name="Wu H."/>
            <person name="Hsiao K."/>
            <person name="Chao Y."/>
            <person name="Chu M."/>
            <person name="Cheng C."/>
            <person name="Hour A."/>
            <person name="Lee P."/>
            <person name="Lin S."/>
            <person name="Lin Y."/>
            <person name="Liou J."/>
            <person name="Liu S."/>
            <person name="Hsing Y."/>
            <person name="Raghuvanshi S."/>
            <person name="Mohanty A."/>
            <person name="Bharti A.K."/>
            <person name="Gaur A."/>
            <person name="Gupta V."/>
            <person name="Kumar D."/>
            <person name="Ravi V."/>
            <person name="Vij S."/>
            <person name="Kapur A."/>
            <person name="Khurana P."/>
            <person name="Khurana P."/>
            <person name="Khurana J.P."/>
            <person name="Tyagi A.K."/>
            <person name="Gaikwad K."/>
            <person name="Singh A."/>
            <person name="Dalal V."/>
            <person name="Srivastava S."/>
            <person name="Dixit A."/>
            <person name="Pal A.K."/>
            <person name="Ghazi I.A."/>
            <person name="Yadav M."/>
            <person name="Pandit A."/>
            <person name="Bhargava A."/>
            <person name="Sureshbabu K."/>
            <person name="Batra K."/>
            <person name="Sharma T.R."/>
            <person name="Mohapatra T."/>
            <person name="Singh N.K."/>
            <person name="Messing J."/>
            <person name="Nelson A.B."/>
            <person name="Fuks G."/>
            <person name="Kavchok S."/>
            <person name="Keizer G."/>
            <person name="Linton E."/>
            <person name="Llaca V."/>
            <person name="Song R."/>
            <person name="Tanyolac B."/>
            <person name="Young S."/>
            <person name="Ho-Il K."/>
            <person name="Hahn J.H."/>
            <person name="Sangsakoo G."/>
            <person name="Vanavichit A."/>
            <person name="de Mattos Luiz.A.T."/>
            <person name="Zimmer P.D."/>
            <person name="Malone G."/>
            <person name="Dellagostin O."/>
            <person name="de Oliveira A.C."/>
            <person name="Bevan M."/>
            <person name="Bancroft I."/>
            <person name="Minx P."/>
            <person name="Cordum H."/>
            <person name="Wilson R."/>
            <person name="Cheng Z."/>
            <person name="Jin W."/>
            <person name="Jiang J."/>
            <person name="Leong S.A."/>
            <person name="Iwama H."/>
            <person name="Gojobori T."/>
            <person name="Itoh T."/>
            <person name="Niimura Y."/>
            <person name="Fujii Y."/>
            <person name="Habara T."/>
            <person name="Sakai H."/>
            <person name="Sato Y."/>
            <person name="Wilson G."/>
            <person name="Kumar K."/>
            <person name="McCouch S."/>
            <person name="Juretic N."/>
            <person name="Hoen D."/>
            <person name="Wright S."/>
            <person name="Bruskiewich R."/>
            <person name="Bureau T."/>
            <person name="Miyao A."/>
            <person name="Hirochika H."/>
            <person name="Nishikawa T."/>
            <person name="Kadowaki K."/>
            <person name="Sugiura M."/>
            <person name="Burr B."/>
            <person name="Sasaki T."/>
        </authorList>
    </citation>
    <scope>NUCLEOTIDE SEQUENCE [LARGE SCALE GENOMIC DNA]</scope>
    <source>
        <strain evidence="6">cv. Nipponbare</strain>
    </source>
</reference>
<reference evidence="6" key="4">
    <citation type="journal article" date="2008" name="Nucleic Acids Res.">
        <title>The rice annotation project database (RAP-DB): 2008 update.</title>
        <authorList>
            <consortium name="The rice annotation project (RAP)"/>
        </authorList>
    </citation>
    <scope>GENOME REANNOTATION</scope>
    <source>
        <strain evidence="6">cv. Nipponbare</strain>
    </source>
</reference>
<dbReference type="EMBL" id="AP005619">
    <property type="protein sequence ID" value="BAD46313.1"/>
    <property type="molecule type" value="Genomic_DNA"/>
</dbReference>
<protein>
    <submittedName>
        <fullName evidence="3">Uncharacterized protein</fullName>
    </submittedName>
</protein>
<dbReference type="Proteomes" id="UP000000763">
    <property type="component" value="Chromosome 6"/>
</dbReference>
<evidence type="ECO:0000313" key="6">
    <source>
        <dbReference type="Proteomes" id="UP000000763"/>
    </source>
</evidence>
<reference evidence="3" key="1">
    <citation type="submission" date="2002-07" db="EMBL/GenBank/DDBJ databases">
        <title>Oryza sativa nipponbare(GA3) genomic DNA, chromosome 6, PAC clone:P0603C10.</title>
        <authorList>
            <person name="Sasaki T."/>
            <person name="Matsumoto T."/>
            <person name="Katayose Y."/>
        </authorList>
    </citation>
    <scope>NUCLEOTIDE SEQUENCE</scope>
</reference>
<organism evidence="3 6">
    <name type="scientific">Oryza sativa subsp. japonica</name>
    <name type="common">Rice</name>
    <dbReference type="NCBI Taxonomy" id="39947"/>
    <lineage>
        <taxon>Eukaryota</taxon>
        <taxon>Viridiplantae</taxon>
        <taxon>Streptophyta</taxon>
        <taxon>Embryophyta</taxon>
        <taxon>Tracheophyta</taxon>
        <taxon>Spermatophyta</taxon>
        <taxon>Magnoliopsida</taxon>
        <taxon>Liliopsida</taxon>
        <taxon>Poales</taxon>
        <taxon>Poaceae</taxon>
        <taxon>BOP clade</taxon>
        <taxon>Oryzoideae</taxon>
        <taxon>Oryzeae</taxon>
        <taxon>Oryzinae</taxon>
        <taxon>Oryza</taxon>
        <taxon>Oryza sativa</taxon>
    </lineage>
</organism>
<feature type="compositionally biased region" description="Polar residues" evidence="1">
    <location>
        <begin position="1"/>
        <end position="10"/>
    </location>
</feature>
<feature type="compositionally biased region" description="Low complexity" evidence="1">
    <location>
        <begin position="112"/>
        <end position="126"/>
    </location>
</feature>
<feature type="compositionally biased region" description="Basic and acidic residues" evidence="1">
    <location>
        <begin position="88"/>
        <end position="101"/>
    </location>
</feature>
<dbReference type="EMBL" id="AP005619">
    <property type="protein sequence ID" value="BAD46314.1"/>
    <property type="molecule type" value="Genomic_DNA"/>
</dbReference>
<reference evidence="4" key="2">
    <citation type="submission" date="2002-08" db="EMBL/GenBank/DDBJ databases">
        <title>Oryza sativa nipponbare(GA3) genomic DNA, chromosome 6, PAC clone:P0624H09.</title>
        <authorList>
            <person name="Sasaki T."/>
            <person name="Matsumoto T."/>
            <person name="Katayose Y."/>
        </authorList>
    </citation>
    <scope>NUCLEOTIDE SEQUENCE</scope>
</reference>
<feature type="region of interest" description="Disordered" evidence="1">
    <location>
        <begin position="1"/>
        <end position="126"/>
    </location>
</feature>
<proteinExistence type="predicted"/>
<name>Q652T8_ORYSJ</name>
<evidence type="ECO:0000256" key="1">
    <source>
        <dbReference type="SAM" id="MobiDB-lite"/>
    </source>
</evidence>
<evidence type="ECO:0000313" key="2">
    <source>
        <dbReference type="EMBL" id="BAD46178.1"/>
    </source>
</evidence>
<evidence type="ECO:0000313" key="3">
    <source>
        <dbReference type="EMBL" id="BAD46179.1"/>
    </source>
</evidence>
<gene>
    <name evidence="3" type="ORF">P0603C10.10</name>
    <name evidence="2" type="ORF">P0603C10.2</name>
    <name evidence="4" type="ORF">P0624H09.25</name>
    <name evidence="5" type="ORF">P0624H09.33</name>
</gene>
<dbReference type="EMBL" id="AP005527">
    <property type="protein sequence ID" value="BAD46179.1"/>
    <property type="molecule type" value="Genomic_DNA"/>
</dbReference>
<evidence type="ECO:0000313" key="4">
    <source>
        <dbReference type="EMBL" id="BAD46313.1"/>
    </source>
</evidence>
<accession>Q652T8</accession>
<dbReference type="AlphaFoldDB" id="Q652T8"/>
<feature type="compositionally biased region" description="Basic residues" evidence="1">
    <location>
        <begin position="102"/>
        <end position="111"/>
    </location>
</feature>
<dbReference type="EMBL" id="AP005527">
    <property type="protein sequence ID" value="BAD46178.1"/>
    <property type="molecule type" value="Genomic_DNA"/>
</dbReference>
<evidence type="ECO:0000313" key="5">
    <source>
        <dbReference type="EMBL" id="BAD46314.1"/>
    </source>
</evidence>
<sequence>MGATSKTMHPQPTMADVSTEGGGCGADKRGPHVSGARVAGLPWTGTTRVIHRRSTGSTARIGPGPIGRCGGDQARLGSAQSRPTGHGDGARTRTRVADDGNRRRRRRRKAAPKGGDAKATTNGRRR</sequence>